<dbReference type="InterPro" id="IPR004843">
    <property type="entry name" value="Calcineurin-like_PHP"/>
</dbReference>
<dbReference type="PANTHER" id="PTHR42850">
    <property type="entry name" value="METALLOPHOSPHOESTERASE"/>
    <property type="match status" value="1"/>
</dbReference>
<dbReference type="GO" id="GO:0005737">
    <property type="term" value="C:cytoplasm"/>
    <property type="evidence" value="ECO:0007669"/>
    <property type="project" value="TreeGrafter"/>
</dbReference>
<sequence length="248" mass="28241">MSVRCIVVGDVHGCLDELDELLRVVQHRPGRDRLVLAGDMLDRGPDPVGVVRRARAIGAEAVLGNHEEKHLRYRRHEQRRTREPEYRNPMREMPEERLAQHLALSGDDWRWIGALPAWKRLPGGWLVVHAGFEPRRTLAEQKTPVIVRIRDVDERGKFVSTGDPRERPPGSVPWATRWSGPESVIYGHHVHGLAEPRVDRPREDVACWGIDTGCVFGGRLTALILPTCEVVQVPARREYVAIDREEID</sequence>
<evidence type="ECO:0000313" key="2">
    <source>
        <dbReference type="EMBL" id="AKF08786.1"/>
    </source>
</evidence>
<dbReference type="OrthoDB" id="9807890at2"/>
<accession>A0A0F6W6N3</accession>
<evidence type="ECO:0000313" key="3">
    <source>
        <dbReference type="Proteomes" id="UP000034883"/>
    </source>
</evidence>
<dbReference type="SUPFAM" id="SSF56300">
    <property type="entry name" value="Metallo-dependent phosphatases"/>
    <property type="match status" value="1"/>
</dbReference>
<dbReference type="EMBL" id="CP011125">
    <property type="protein sequence ID" value="AKF08786.1"/>
    <property type="molecule type" value="Genomic_DNA"/>
</dbReference>
<dbReference type="Gene3D" id="3.60.21.10">
    <property type="match status" value="1"/>
</dbReference>
<dbReference type="InterPro" id="IPR029052">
    <property type="entry name" value="Metallo-depent_PP-like"/>
</dbReference>
<dbReference type="Proteomes" id="UP000034883">
    <property type="component" value="Chromosome"/>
</dbReference>
<dbReference type="InterPro" id="IPR050126">
    <property type="entry name" value="Ap4A_hydrolase"/>
</dbReference>
<feature type="domain" description="Calcineurin-like phosphoesterase" evidence="1">
    <location>
        <begin position="4"/>
        <end position="161"/>
    </location>
</feature>
<proteinExistence type="predicted"/>
<dbReference type="GO" id="GO:0000298">
    <property type="term" value="F:endopolyphosphatase activity"/>
    <property type="evidence" value="ECO:0007669"/>
    <property type="project" value="TreeGrafter"/>
</dbReference>
<name>A0A0F6W6N3_9BACT</name>
<dbReference type="GO" id="GO:0016791">
    <property type="term" value="F:phosphatase activity"/>
    <property type="evidence" value="ECO:0007669"/>
    <property type="project" value="TreeGrafter"/>
</dbReference>
<dbReference type="AlphaFoldDB" id="A0A0F6W6N3"/>
<dbReference type="STRING" id="927083.DB32_005935"/>
<dbReference type="Pfam" id="PF00149">
    <property type="entry name" value="Metallophos"/>
    <property type="match status" value="1"/>
</dbReference>
<gene>
    <name evidence="2" type="ORF">DB32_005935</name>
</gene>
<dbReference type="RefSeq" id="WP_053235891.1">
    <property type="nucleotide sequence ID" value="NZ_CP011125.1"/>
</dbReference>
<evidence type="ECO:0000259" key="1">
    <source>
        <dbReference type="Pfam" id="PF00149"/>
    </source>
</evidence>
<dbReference type="KEGG" id="samy:DB32_005935"/>
<protein>
    <submittedName>
        <fullName evidence="2">Bis(5'-nucleosyl)-tetraphosphatase</fullName>
    </submittedName>
</protein>
<keyword evidence="3" id="KW-1185">Reference proteome</keyword>
<organism evidence="2 3">
    <name type="scientific">Sandaracinus amylolyticus</name>
    <dbReference type="NCBI Taxonomy" id="927083"/>
    <lineage>
        <taxon>Bacteria</taxon>
        <taxon>Pseudomonadati</taxon>
        <taxon>Myxococcota</taxon>
        <taxon>Polyangia</taxon>
        <taxon>Polyangiales</taxon>
        <taxon>Sandaracinaceae</taxon>
        <taxon>Sandaracinus</taxon>
    </lineage>
</organism>
<reference evidence="2 3" key="1">
    <citation type="submission" date="2015-03" db="EMBL/GenBank/DDBJ databases">
        <title>Genome assembly of Sandaracinus amylolyticus DSM 53668.</title>
        <authorList>
            <person name="Sharma G."/>
            <person name="Subramanian S."/>
        </authorList>
    </citation>
    <scope>NUCLEOTIDE SEQUENCE [LARGE SCALE GENOMIC DNA]</scope>
    <source>
        <strain evidence="2 3">DSM 53668</strain>
    </source>
</reference>
<dbReference type="PANTHER" id="PTHR42850:SF4">
    <property type="entry name" value="ZINC-DEPENDENT ENDOPOLYPHOSPHATASE"/>
    <property type="match status" value="1"/>
</dbReference>
<dbReference type="GO" id="GO:0006798">
    <property type="term" value="P:polyphosphate catabolic process"/>
    <property type="evidence" value="ECO:0007669"/>
    <property type="project" value="TreeGrafter"/>
</dbReference>